<evidence type="ECO:0000256" key="3">
    <source>
        <dbReference type="SAM" id="SignalP"/>
    </source>
</evidence>
<feature type="signal peptide" evidence="3">
    <location>
        <begin position="1"/>
        <end position="24"/>
    </location>
</feature>
<name>A0A0D3IF94_EMIH1</name>
<keyword evidence="2" id="KW-0472">Membrane</keyword>
<keyword evidence="2" id="KW-0812">Transmembrane</keyword>
<dbReference type="Proteomes" id="UP000013827">
    <property type="component" value="Unassembled WGS sequence"/>
</dbReference>
<keyword evidence="5" id="KW-1185">Reference proteome</keyword>
<evidence type="ECO:0008006" key="6">
    <source>
        <dbReference type="Google" id="ProtNLM"/>
    </source>
</evidence>
<reference evidence="5" key="1">
    <citation type="journal article" date="2013" name="Nature">
        <title>Pan genome of the phytoplankton Emiliania underpins its global distribution.</title>
        <authorList>
            <person name="Read B.A."/>
            <person name="Kegel J."/>
            <person name="Klute M.J."/>
            <person name="Kuo A."/>
            <person name="Lefebvre S.C."/>
            <person name="Maumus F."/>
            <person name="Mayer C."/>
            <person name="Miller J."/>
            <person name="Monier A."/>
            <person name="Salamov A."/>
            <person name="Young J."/>
            <person name="Aguilar M."/>
            <person name="Claverie J.M."/>
            <person name="Frickenhaus S."/>
            <person name="Gonzalez K."/>
            <person name="Herman E.K."/>
            <person name="Lin Y.C."/>
            <person name="Napier J."/>
            <person name="Ogata H."/>
            <person name="Sarno A.F."/>
            <person name="Shmutz J."/>
            <person name="Schroeder D."/>
            <person name="de Vargas C."/>
            <person name="Verret F."/>
            <person name="von Dassow P."/>
            <person name="Valentin K."/>
            <person name="Van de Peer Y."/>
            <person name="Wheeler G."/>
            <person name="Dacks J.B."/>
            <person name="Delwiche C.F."/>
            <person name="Dyhrman S.T."/>
            <person name="Glockner G."/>
            <person name="John U."/>
            <person name="Richards T."/>
            <person name="Worden A.Z."/>
            <person name="Zhang X."/>
            <person name="Grigoriev I.V."/>
            <person name="Allen A.E."/>
            <person name="Bidle K."/>
            <person name="Borodovsky M."/>
            <person name="Bowler C."/>
            <person name="Brownlee C."/>
            <person name="Cock J.M."/>
            <person name="Elias M."/>
            <person name="Gladyshev V.N."/>
            <person name="Groth M."/>
            <person name="Guda C."/>
            <person name="Hadaegh A."/>
            <person name="Iglesias-Rodriguez M.D."/>
            <person name="Jenkins J."/>
            <person name="Jones B.M."/>
            <person name="Lawson T."/>
            <person name="Leese F."/>
            <person name="Lindquist E."/>
            <person name="Lobanov A."/>
            <person name="Lomsadze A."/>
            <person name="Malik S.B."/>
            <person name="Marsh M.E."/>
            <person name="Mackinder L."/>
            <person name="Mock T."/>
            <person name="Mueller-Roeber B."/>
            <person name="Pagarete A."/>
            <person name="Parker M."/>
            <person name="Probert I."/>
            <person name="Quesneville H."/>
            <person name="Raines C."/>
            <person name="Rensing S.A."/>
            <person name="Riano-Pachon D.M."/>
            <person name="Richier S."/>
            <person name="Rokitta S."/>
            <person name="Shiraiwa Y."/>
            <person name="Soanes D.M."/>
            <person name="van der Giezen M."/>
            <person name="Wahlund T.M."/>
            <person name="Williams B."/>
            <person name="Wilson W."/>
            <person name="Wolfe G."/>
            <person name="Wurch L.L."/>
        </authorList>
    </citation>
    <scope>NUCLEOTIDE SEQUENCE</scope>
</reference>
<evidence type="ECO:0000313" key="5">
    <source>
        <dbReference type="Proteomes" id="UP000013827"/>
    </source>
</evidence>
<dbReference type="KEGG" id="ehx:EMIHUDRAFT_248578"/>
<accession>A0A0D3IF94</accession>
<dbReference type="KEGG" id="ehx:EMIHUDRAFT_215909"/>
<proteinExistence type="predicted"/>
<evidence type="ECO:0000313" key="4">
    <source>
        <dbReference type="EnsemblProtists" id="EOD09929"/>
    </source>
</evidence>
<feature type="chain" id="PRO_5044053481" description="Transmembrane protein" evidence="3">
    <location>
        <begin position="25"/>
        <end position="298"/>
    </location>
</feature>
<reference evidence="4" key="2">
    <citation type="submission" date="2024-10" db="UniProtKB">
        <authorList>
            <consortium name="EnsemblProtists"/>
        </authorList>
    </citation>
    <scope>IDENTIFICATION</scope>
</reference>
<dbReference type="AlphaFoldDB" id="A0A0D3IF94"/>
<evidence type="ECO:0000256" key="1">
    <source>
        <dbReference type="SAM" id="MobiDB-lite"/>
    </source>
</evidence>
<dbReference type="GeneID" id="17256075"/>
<organism evidence="4 5">
    <name type="scientific">Emiliania huxleyi (strain CCMP1516)</name>
    <dbReference type="NCBI Taxonomy" id="280463"/>
    <lineage>
        <taxon>Eukaryota</taxon>
        <taxon>Haptista</taxon>
        <taxon>Haptophyta</taxon>
        <taxon>Prymnesiophyceae</taxon>
        <taxon>Isochrysidales</taxon>
        <taxon>Noelaerhabdaceae</taxon>
        <taxon>Emiliania</taxon>
    </lineage>
</organism>
<dbReference type="HOGENOM" id="CLU_935182_0_0_1"/>
<dbReference type="RefSeq" id="XP_005762358.1">
    <property type="nucleotide sequence ID" value="XM_005762301.1"/>
</dbReference>
<dbReference type="RefSeq" id="XP_005762662.1">
    <property type="nucleotide sequence ID" value="XM_005762605.1"/>
</dbReference>
<dbReference type="PaxDb" id="2903-EOD09929"/>
<keyword evidence="2" id="KW-1133">Transmembrane helix</keyword>
<keyword evidence="3" id="KW-0732">Signal</keyword>
<dbReference type="GeneID" id="17256437"/>
<sequence length="298" mass="32178">MLRGHARLLLCCWVFCLAACRLLSRHPELNCSGDVYSPHSSSGATARQRAELTLEQQRAEPVRFLRSHYATCNRRVCGVLLLQDSLPLSSLHQLFPPHCSVTKLLLRHNATGGGKALPRRGAADSGDAAAANDARAAAWLNRASKSPPHHSKSVSIPPETPLSGKSTSAAESSLVEIFDALDVRKEDSVCLYEHCTAELAASRRWREALELTKGHVWAGERLSRALAQMKARRSAAGVPFRQLPAAEEAPSSGSRFQVERQNGRRSIIGSAAAGSFVFITVGGVCLALGIAIGQRFRV</sequence>
<evidence type="ECO:0000256" key="2">
    <source>
        <dbReference type="SAM" id="Phobius"/>
    </source>
</evidence>
<dbReference type="EnsemblProtists" id="EOD10233">
    <property type="protein sequence ID" value="EOD10233"/>
    <property type="gene ID" value="EMIHUDRAFT_215909"/>
</dbReference>
<feature type="region of interest" description="Disordered" evidence="1">
    <location>
        <begin position="143"/>
        <end position="166"/>
    </location>
</feature>
<dbReference type="EnsemblProtists" id="EOD09929">
    <property type="protein sequence ID" value="EOD09929"/>
    <property type="gene ID" value="EMIHUDRAFT_248578"/>
</dbReference>
<protein>
    <recommendedName>
        <fullName evidence="6">Transmembrane protein</fullName>
    </recommendedName>
</protein>
<feature type="transmembrane region" description="Helical" evidence="2">
    <location>
        <begin position="267"/>
        <end position="292"/>
    </location>
</feature>